<evidence type="ECO:0000256" key="1">
    <source>
        <dbReference type="SAM" id="Phobius"/>
    </source>
</evidence>
<keyword evidence="1" id="KW-0472">Membrane</keyword>
<evidence type="ECO:0000313" key="2">
    <source>
        <dbReference type="EMBL" id="CAB4533112.1"/>
    </source>
</evidence>
<dbReference type="AlphaFoldDB" id="A0A6J6B231"/>
<accession>A0A6J6B231</accession>
<organism evidence="2">
    <name type="scientific">freshwater metagenome</name>
    <dbReference type="NCBI Taxonomy" id="449393"/>
    <lineage>
        <taxon>unclassified sequences</taxon>
        <taxon>metagenomes</taxon>
        <taxon>ecological metagenomes</taxon>
    </lineage>
</organism>
<keyword evidence="1" id="KW-1133">Transmembrane helix</keyword>
<protein>
    <submittedName>
        <fullName evidence="2">Unannotated protein</fullName>
    </submittedName>
</protein>
<sequence>MADEVVQYPSYSQKAAYPVAHKPADAPVAPAAAVAIEALVIVEAPEIVAPPEIVETEQPEEAVSEVAEANPSVSAAPAPKFFPLVPVASPPVIDADASPEAHTQAEPEQLAEELPEAVVELEVEVEQATELEPEPVIEPEPVAELSPFQISGSLVLEPQTNSIVITQVPDALLAGSIVTETGEILTTGAIDIITPPATGEIEIIPDSPDADSADAIDSATEYVSSVAPIRSSGVMNSKAKIGVLPGKLRKSMEHVVLATTLAVSIITISSLLALAYMFGILR</sequence>
<name>A0A6J6B231_9ZZZZ</name>
<gene>
    <name evidence="2" type="ORF">UFOPK1410_00252</name>
</gene>
<dbReference type="EMBL" id="CAEZSH010000016">
    <property type="protein sequence ID" value="CAB4533112.1"/>
    <property type="molecule type" value="Genomic_DNA"/>
</dbReference>
<feature type="transmembrane region" description="Helical" evidence="1">
    <location>
        <begin position="255"/>
        <end position="278"/>
    </location>
</feature>
<proteinExistence type="predicted"/>
<keyword evidence="1" id="KW-0812">Transmembrane</keyword>
<reference evidence="2" key="1">
    <citation type="submission" date="2020-05" db="EMBL/GenBank/DDBJ databases">
        <authorList>
            <person name="Chiriac C."/>
            <person name="Salcher M."/>
            <person name="Ghai R."/>
            <person name="Kavagutti S V."/>
        </authorList>
    </citation>
    <scope>NUCLEOTIDE SEQUENCE</scope>
</reference>